<gene>
    <name evidence="1" type="ORF">PECAL_2P27070</name>
</gene>
<accession>A0A8J2WXA8</accession>
<reference evidence="1" key="1">
    <citation type="submission" date="2021-11" db="EMBL/GenBank/DDBJ databases">
        <authorList>
            <consortium name="Genoscope - CEA"/>
            <person name="William W."/>
        </authorList>
    </citation>
    <scope>NUCLEOTIDE SEQUENCE</scope>
</reference>
<dbReference type="Proteomes" id="UP000789595">
    <property type="component" value="Unassembled WGS sequence"/>
</dbReference>
<organism evidence="1 2">
    <name type="scientific">Pelagomonas calceolata</name>
    <dbReference type="NCBI Taxonomy" id="35677"/>
    <lineage>
        <taxon>Eukaryota</taxon>
        <taxon>Sar</taxon>
        <taxon>Stramenopiles</taxon>
        <taxon>Ochrophyta</taxon>
        <taxon>Pelagophyceae</taxon>
        <taxon>Pelagomonadales</taxon>
        <taxon>Pelagomonadaceae</taxon>
        <taxon>Pelagomonas</taxon>
    </lineage>
</organism>
<dbReference type="EMBL" id="CAKKNE010000002">
    <property type="protein sequence ID" value="CAH0369580.1"/>
    <property type="molecule type" value="Genomic_DNA"/>
</dbReference>
<protein>
    <submittedName>
        <fullName evidence="1">Uncharacterized protein</fullName>
    </submittedName>
</protein>
<sequence length="624" mass="69671">MSIGLDAIPLDVLRGVVAFATGRFTVGRLDGGVKVCGPEFQAWSGHEERQTTARDLRALVSAIGFHQLRCVSRSWRSIADDHLRGTHERIFGVRPLDILPVDGRVAREPSSWLGRLRRLVGRASPDGDDDEYLFSEPPSEALTVPWNLARYDAGTGDLDGSAPVLAAVRRARACLAWRTSLTSYARFGCCGHDTRFRESLAWTGFFGNAAGLPWRLDAHHVYIDREAETAFEREGDLTRDAPDPPFSFNADHEHVTALKAFAVALLPTNVQASASSGETTRVDLVGGPTHFMHKYDEATRSTEAVLFDTEVEYKDAYACCPEAPSTVVPGACLFSFRADPSDVCTPEQWGEWHNYDDREFGTLRRRGGRAWRVAGCAAPGPVMNNADVVLDEVLFEKPDDSAYTACEACFEQDGFDYYAATSTRPAPAGVTVRLVFRVLKHEAGGRLASEISRSRDRYSADTTSSAWSPYRLVMSGTVRGLPILTPVREPASEAEELAERERLREWKAADKELQAQLPPCEQYDIMHAEKYLRDGTWPTPLNPIYKDRKTDPWWSEPQCECERCQFEADRGRDKEFVRLSYYCTSYGLDIPIYRLGLACDKVLAQLPLNKHGRNPSNYGETKVH</sequence>
<dbReference type="AlphaFoldDB" id="A0A8J2WXA8"/>
<evidence type="ECO:0000313" key="1">
    <source>
        <dbReference type="EMBL" id="CAH0369580.1"/>
    </source>
</evidence>
<proteinExistence type="predicted"/>
<name>A0A8J2WXA8_9STRA</name>
<evidence type="ECO:0000313" key="2">
    <source>
        <dbReference type="Proteomes" id="UP000789595"/>
    </source>
</evidence>
<comment type="caution">
    <text evidence="1">The sequence shown here is derived from an EMBL/GenBank/DDBJ whole genome shotgun (WGS) entry which is preliminary data.</text>
</comment>
<keyword evidence="2" id="KW-1185">Reference proteome</keyword>